<dbReference type="OrthoDB" id="3689751at2"/>
<evidence type="ECO:0000313" key="2">
    <source>
        <dbReference type="EMBL" id="TDV43683.1"/>
    </source>
</evidence>
<name>A0A4R7V2T6_9PSEU</name>
<dbReference type="RefSeq" id="WP_133906900.1">
    <property type="nucleotide sequence ID" value="NZ_SOCP01000015.1"/>
</dbReference>
<feature type="domain" description="4Fe-4S Wbl-type" evidence="1">
    <location>
        <begin position="31"/>
        <end position="94"/>
    </location>
</feature>
<dbReference type="PROSITE" id="PS51674">
    <property type="entry name" value="4FE4S_WBL"/>
    <property type="match status" value="1"/>
</dbReference>
<gene>
    <name evidence="2" type="ORF">CLV71_115146</name>
</gene>
<evidence type="ECO:0000259" key="1">
    <source>
        <dbReference type="PROSITE" id="PS51674"/>
    </source>
</evidence>
<comment type="caution">
    <text evidence="2">The sequence shown here is derived from an EMBL/GenBank/DDBJ whole genome shotgun (WGS) entry which is preliminary data.</text>
</comment>
<accession>A0A4R7V2T6</accession>
<proteinExistence type="predicted"/>
<reference evidence="2 3" key="1">
    <citation type="submission" date="2019-03" db="EMBL/GenBank/DDBJ databases">
        <title>Genomic Encyclopedia of Archaeal and Bacterial Type Strains, Phase II (KMG-II): from individual species to whole genera.</title>
        <authorList>
            <person name="Goeker M."/>
        </authorList>
    </citation>
    <scope>NUCLEOTIDE SEQUENCE [LARGE SCALE GENOMIC DNA]</scope>
    <source>
        <strain evidence="2 3">DSM 45499</strain>
    </source>
</reference>
<evidence type="ECO:0000313" key="3">
    <source>
        <dbReference type="Proteomes" id="UP000294927"/>
    </source>
</evidence>
<protein>
    <submittedName>
        <fullName evidence="2">WhiB family redox-sensing transcriptional regulator</fullName>
    </submittedName>
</protein>
<dbReference type="Pfam" id="PF02467">
    <property type="entry name" value="Whib"/>
    <property type="match status" value="1"/>
</dbReference>
<dbReference type="EMBL" id="SOCP01000015">
    <property type="protein sequence ID" value="TDV43683.1"/>
    <property type="molecule type" value="Genomic_DNA"/>
</dbReference>
<dbReference type="AlphaFoldDB" id="A0A4R7V2T6"/>
<keyword evidence="3" id="KW-1185">Reference proteome</keyword>
<dbReference type="Proteomes" id="UP000294927">
    <property type="component" value="Unassembled WGS sequence"/>
</dbReference>
<sequence length="107" mass="12184">MNYYEELAAQLDRYEHVPDDVLWEIVTRDGSCTWLYANDLEPDWTGDELTDREVAARICAGCTVRWACLELELRTHGGQSLGVWGALPGADIRALYPVWRARRGRSA</sequence>
<dbReference type="InterPro" id="IPR034768">
    <property type="entry name" value="4FE4S_WBL"/>
</dbReference>
<organism evidence="2 3">
    <name type="scientific">Actinophytocola oryzae</name>
    <dbReference type="NCBI Taxonomy" id="502181"/>
    <lineage>
        <taxon>Bacteria</taxon>
        <taxon>Bacillati</taxon>
        <taxon>Actinomycetota</taxon>
        <taxon>Actinomycetes</taxon>
        <taxon>Pseudonocardiales</taxon>
        <taxon>Pseudonocardiaceae</taxon>
    </lineage>
</organism>